<dbReference type="InterPro" id="IPR036005">
    <property type="entry name" value="Creatinase/aminopeptidase-like"/>
</dbReference>
<name>A0A0P6XG74_9CHLR</name>
<dbReference type="PROSITE" id="PS00491">
    <property type="entry name" value="PROLINE_PEPTIDASE"/>
    <property type="match status" value="1"/>
</dbReference>
<evidence type="ECO:0000256" key="1">
    <source>
        <dbReference type="ARBA" id="ARBA00022723"/>
    </source>
</evidence>
<dbReference type="InterPro" id="IPR050659">
    <property type="entry name" value="Peptidase_M24B"/>
</dbReference>
<evidence type="ECO:0000313" key="6">
    <source>
        <dbReference type="Proteomes" id="UP000050417"/>
    </source>
</evidence>
<dbReference type="Pfam" id="PF00557">
    <property type="entry name" value="Peptidase_M24"/>
    <property type="match status" value="1"/>
</dbReference>
<gene>
    <name evidence="5" type="ORF">ADN00_18665</name>
</gene>
<keyword evidence="1 3" id="KW-0479">Metal-binding</keyword>
<dbReference type="GO" id="GO:0016787">
    <property type="term" value="F:hydrolase activity"/>
    <property type="evidence" value="ECO:0007669"/>
    <property type="project" value="UniProtKB-KW"/>
</dbReference>
<evidence type="ECO:0000256" key="2">
    <source>
        <dbReference type="ARBA" id="ARBA00022801"/>
    </source>
</evidence>
<dbReference type="RefSeq" id="WP_075064553.1">
    <property type="nucleotide sequence ID" value="NZ_LGCL01000045.1"/>
</dbReference>
<dbReference type="GO" id="GO:0046872">
    <property type="term" value="F:metal ion binding"/>
    <property type="evidence" value="ECO:0007669"/>
    <property type="project" value="UniProtKB-KW"/>
</dbReference>
<dbReference type="STRING" id="1134406.ADN00_18665"/>
<dbReference type="SUPFAM" id="SSF55920">
    <property type="entry name" value="Creatinase/aminopeptidase"/>
    <property type="match status" value="1"/>
</dbReference>
<dbReference type="InterPro" id="IPR001131">
    <property type="entry name" value="Peptidase_M24B_aminopep-P_CS"/>
</dbReference>
<evidence type="ECO:0000313" key="5">
    <source>
        <dbReference type="EMBL" id="KPL70072.1"/>
    </source>
</evidence>
<dbReference type="CDD" id="cd01066">
    <property type="entry name" value="APP_MetAP"/>
    <property type="match status" value="1"/>
</dbReference>
<comment type="similarity">
    <text evidence="3">Belongs to the peptidase M24B family.</text>
</comment>
<proteinExistence type="inferred from homology"/>
<evidence type="ECO:0000259" key="4">
    <source>
        <dbReference type="Pfam" id="PF00557"/>
    </source>
</evidence>
<accession>A0A0P6XG74</accession>
<dbReference type="SUPFAM" id="SSF53092">
    <property type="entry name" value="Creatinase/prolidase N-terminal domain"/>
    <property type="match status" value="1"/>
</dbReference>
<keyword evidence="6" id="KW-1185">Reference proteome</keyword>
<organism evidence="5 6">
    <name type="scientific">Ornatilinea apprima</name>
    <dbReference type="NCBI Taxonomy" id="1134406"/>
    <lineage>
        <taxon>Bacteria</taxon>
        <taxon>Bacillati</taxon>
        <taxon>Chloroflexota</taxon>
        <taxon>Anaerolineae</taxon>
        <taxon>Anaerolineales</taxon>
        <taxon>Anaerolineaceae</taxon>
        <taxon>Ornatilinea</taxon>
    </lineage>
</organism>
<protein>
    <recommendedName>
        <fullName evidence="4">Peptidase M24 domain-containing protein</fullName>
    </recommendedName>
</protein>
<reference evidence="5 6" key="1">
    <citation type="submission" date="2015-07" db="EMBL/GenBank/DDBJ databases">
        <title>Genome sequence of Ornatilinea apprima DSM 23815.</title>
        <authorList>
            <person name="Hemp J."/>
            <person name="Ward L.M."/>
            <person name="Pace L.A."/>
            <person name="Fischer W.W."/>
        </authorList>
    </citation>
    <scope>NUCLEOTIDE SEQUENCE [LARGE SCALE GENOMIC DNA]</scope>
    <source>
        <strain evidence="5 6">P3M-1</strain>
    </source>
</reference>
<feature type="domain" description="Peptidase M24" evidence="4">
    <location>
        <begin position="161"/>
        <end position="390"/>
    </location>
</feature>
<dbReference type="EMBL" id="LGCL01000045">
    <property type="protein sequence ID" value="KPL70072.1"/>
    <property type="molecule type" value="Genomic_DNA"/>
</dbReference>
<comment type="caution">
    <text evidence="5">The sequence shown here is derived from an EMBL/GenBank/DDBJ whole genome shotgun (WGS) entry which is preliminary data.</text>
</comment>
<evidence type="ECO:0000256" key="3">
    <source>
        <dbReference type="RuleBase" id="RU000590"/>
    </source>
</evidence>
<dbReference type="Gene3D" id="3.90.230.10">
    <property type="entry name" value="Creatinase/methionine aminopeptidase superfamily"/>
    <property type="match status" value="1"/>
</dbReference>
<dbReference type="AlphaFoldDB" id="A0A0P6XG74"/>
<dbReference type="PANTHER" id="PTHR46112">
    <property type="entry name" value="AMINOPEPTIDASE"/>
    <property type="match status" value="1"/>
</dbReference>
<dbReference type="PANTHER" id="PTHR46112:SF2">
    <property type="entry name" value="XAA-PRO AMINOPEPTIDASE P-RELATED"/>
    <property type="match status" value="1"/>
</dbReference>
<dbReference type="InterPro" id="IPR029149">
    <property type="entry name" value="Creatin/AminoP/Spt16_N"/>
</dbReference>
<dbReference type="InterPro" id="IPR000994">
    <property type="entry name" value="Pept_M24"/>
</dbReference>
<sequence>MKQELDALMQVENVDALMVLGAGFHNPYMVYLTGGGHLTQALVIKKRGQSPVLFHESMERGEAQKTGLKTVNLKNYPAAVYLQECGGDHLKASARRMEKILQDFHLTEGRVALFGEQDAGLTASLFAELRVRMPALEFFGASRGGILMRAMATKDETELARIRRVGQATARVVGNTADFLSGCPVKAGALVNRDGSPVTIGQVKRKINLWLMEEGMENPEATIFAIGRDAALPHSSGTDSDLLQLGKTIVFDIFPCEEGGGYFHDFTRTWCLGHAPDEVLRLYEQVLDVYQRVTHALTVDTPFSAYQKLVCEWFEEMGHKTVLSEPATEEGYVHGLGHGVGLHVHELPFYTPSEGNENMLRPGNVIAVEPGLYYPDLSMGVRLEDTYWIDDHGSFQTFVDYPRDLILPVKQS</sequence>
<dbReference type="Proteomes" id="UP000050417">
    <property type="component" value="Unassembled WGS sequence"/>
</dbReference>
<keyword evidence="2" id="KW-0378">Hydrolase</keyword>
<dbReference type="OrthoDB" id="9761809at2"/>